<sequence>MSNPLEFKQRCDIKSQTVNKHITYNDIACKLLQDKFLLTALELHTELVESGKELRLLKEFFSNPGNFELQTQESSAHLSRSGSQVTLDSLDLTRYSEDGAGVDEKVAVLEFELRKAKETINALRNNLTVATESVTSSPDKTSLRNINAGGIKPHEQRALNFLINEYLLLHGYKLTSITFADENQSQDFDDWDDVGLNISKPPELLALYREGLKQTRQNNWTVSTQTECIVKDDKKVCYNNLKLKEEIQLSSQLTVSNENDLTLAKKPTAEQRRHTDFIGSDSPERFEIIDKSMSIFKKTDTVSTLEDNISNSSFNTGDWLNLNIPLDNKDCDSYRENKSRDLLLDISKDAFVKEVFSLCYVKLPHKVDNEILDDILNQTVTNETFVHIVSSSLFRIIPNIILNKREEVIPLIISTVHLNPKVTERDKLLQQLFNLKKKPSESERIMILMGLVGVAKCSGESLVENEILPQCWLQLAHKHIERRLLVSEACIALMPYISNPIRNSLCLSMLQQMLEDKEKTVRETVVRALAILTSLCKDSDKYYQCEQLAMNTLNDSSNSVVNLSIQILFPVIGQWALNEGHDFKNMCTNLTNPETFFKSDVNCGMILYEFNKYVADNPNISWKDMDWIVDFCPSLHIIPVYLIVLTYSGDFEELSNILKKFLCALPLCGSPLDCLEITVRRLCESGLQEVVVDCLWNNWNV</sequence>
<dbReference type="InterPro" id="IPR016024">
    <property type="entry name" value="ARM-type_fold"/>
</dbReference>
<comment type="caution">
    <text evidence="2">The sequence shown here is derived from an EMBL/GenBank/DDBJ whole genome shotgun (WGS) entry which is preliminary data.</text>
</comment>
<evidence type="ECO:0000256" key="1">
    <source>
        <dbReference type="SAM" id="Coils"/>
    </source>
</evidence>
<evidence type="ECO:0008006" key="4">
    <source>
        <dbReference type="Google" id="ProtNLM"/>
    </source>
</evidence>
<keyword evidence="1" id="KW-0175">Coiled coil</keyword>
<dbReference type="GO" id="GO:0032367">
    <property type="term" value="P:intracellular cholesterol transport"/>
    <property type="evidence" value="ECO:0007669"/>
    <property type="project" value="InterPro"/>
</dbReference>
<dbReference type="InterPro" id="IPR006594">
    <property type="entry name" value="LisH"/>
</dbReference>
<dbReference type="Proteomes" id="UP001162156">
    <property type="component" value="Unassembled WGS sequence"/>
</dbReference>
<name>A0AAV8XTG6_9CUCU</name>
<dbReference type="SMART" id="SM00667">
    <property type="entry name" value="LisH"/>
    <property type="match status" value="1"/>
</dbReference>
<evidence type="ECO:0000313" key="2">
    <source>
        <dbReference type="EMBL" id="KAJ8942002.1"/>
    </source>
</evidence>
<dbReference type="PANTHER" id="PTHR32059:SF0">
    <property type="entry name" value="RAB11-BINDING PROTEIN RELCH"/>
    <property type="match status" value="1"/>
</dbReference>
<dbReference type="AlphaFoldDB" id="A0AAV8XTG6"/>
<dbReference type="PANTHER" id="PTHR32059">
    <property type="entry name" value="RAB11-BINDING PROTEIN RELCH"/>
    <property type="match status" value="1"/>
</dbReference>
<gene>
    <name evidence="2" type="ORF">NQ314_010231</name>
</gene>
<evidence type="ECO:0000313" key="3">
    <source>
        <dbReference type="Proteomes" id="UP001162156"/>
    </source>
</evidence>
<feature type="coiled-coil region" evidence="1">
    <location>
        <begin position="106"/>
        <end position="133"/>
    </location>
</feature>
<dbReference type="EMBL" id="JANEYF010002810">
    <property type="protein sequence ID" value="KAJ8942002.1"/>
    <property type="molecule type" value="Genomic_DNA"/>
</dbReference>
<dbReference type="Gene3D" id="1.25.10.10">
    <property type="entry name" value="Leucine-rich Repeat Variant"/>
    <property type="match status" value="1"/>
</dbReference>
<dbReference type="SUPFAM" id="SSF48371">
    <property type="entry name" value="ARM repeat"/>
    <property type="match status" value="1"/>
</dbReference>
<keyword evidence="3" id="KW-1185">Reference proteome</keyword>
<proteinExistence type="predicted"/>
<dbReference type="GO" id="GO:0005802">
    <property type="term" value="C:trans-Golgi network"/>
    <property type="evidence" value="ECO:0007669"/>
    <property type="project" value="InterPro"/>
</dbReference>
<dbReference type="InterPro" id="IPR011989">
    <property type="entry name" value="ARM-like"/>
</dbReference>
<protein>
    <recommendedName>
        <fullName evidence="4">LisH domain-containing protein</fullName>
    </recommendedName>
</protein>
<dbReference type="PROSITE" id="PS50896">
    <property type="entry name" value="LISH"/>
    <property type="match status" value="1"/>
</dbReference>
<dbReference type="GO" id="GO:0055037">
    <property type="term" value="C:recycling endosome"/>
    <property type="evidence" value="ECO:0007669"/>
    <property type="project" value="TreeGrafter"/>
</dbReference>
<accession>A0AAV8XTG6</accession>
<organism evidence="2 3">
    <name type="scientific">Rhamnusium bicolor</name>
    <dbReference type="NCBI Taxonomy" id="1586634"/>
    <lineage>
        <taxon>Eukaryota</taxon>
        <taxon>Metazoa</taxon>
        <taxon>Ecdysozoa</taxon>
        <taxon>Arthropoda</taxon>
        <taxon>Hexapoda</taxon>
        <taxon>Insecta</taxon>
        <taxon>Pterygota</taxon>
        <taxon>Neoptera</taxon>
        <taxon>Endopterygota</taxon>
        <taxon>Coleoptera</taxon>
        <taxon>Polyphaga</taxon>
        <taxon>Cucujiformia</taxon>
        <taxon>Chrysomeloidea</taxon>
        <taxon>Cerambycidae</taxon>
        <taxon>Lepturinae</taxon>
        <taxon>Rhagiini</taxon>
        <taxon>Rhamnusium</taxon>
    </lineage>
</organism>
<dbReference type="InterPro" id="IPR040362">
    <property type="entry name" value="RELCH"/>
</dbReference>
<reference evidence="2" key="1">
    <citation type="journal article" date="2023" name="Insect Mol. Biol.">
        <title>Genome sequencing provides insights into the evolution of gene families encoding plant cell wall-degrading enzymes in longhorned beetles.</title>
        <authorList>
            <person name="Shin N.R."/>
            <person name="Okamura Y."/>
            <person name="Kirsch R."/>
            <person name="Pauchet Y."/>
        </authorList>
    </citation>
    <scope>NUCLEOTIDE SEQUENCE</scope>
    <source>
        <strain evidence="2">RBIC_L_NR</strain>
    </source>
</reference>